<sequence length="359" mass="41561">MLNDVYQEMTTLTKVDSFCRDFYLRNGHYMVNPTIEEIKALLEMWGMLEDVMSEEDLNVLLETGRLADLIDIFSRESLAFEEGKDVNIWSANRYFEMTEHQHSYFEIECVVDGSAIHNPGKNQIYLKKGDIVLIPPQTSHITQPIDGSTIVDLEIRFSTFEITFKDILSSKFPISSYFKNSLYGKGARECVILDGMLDETVLEILALIWKENGNNTFVSRKQCAHFTEALLYHLAEVVTKEHIFDVCEYQNEEMYQIRRYMLEHMERVTLAELAKNFHRSDSVISRYIKKRSGKGFSELLQNMRLERAADLLLATNMDVSEIGYSVGYAGESHFISCFRKKYGMTPLQYRRSRTGGIRG</sequence>
<dbReference type="InterPro" id="IPR003313">
    <property type="entry name" value="AraC-bd"/>
</dbReference>
<dbReference type="Proteomes" id="UP000266172">
    <property type="component" value="Unassembled WGS sequence"/>
</dbReference>
<dbReference type="Gene3D" id="1.10.10.60">
    <property type="entry name" value="Homeodomain-like"/>
    <property type="match status" value="2"/>
</dbReference>
<dbReference type="InterPro" id="IPR014710">
    <property type="entry name" value="RmlC-like_jellyroll"/>
</dbReference>
<protein>
    <submittedName>
        <fullName evidence="5">AraC family transcriptional regulator</fullName>
    </submittedName>
</protein>
<dbReference type="InterPro" id="IPR018060">
    <property type="entry name" value="HTH_AraC"/>
</dbReference>
<dbReference type="PROSITE" id="PS00041">
    <property type="entry name" value="HTH_ARAC_FAMILY_1"/>
    <property type="match status" value="1"/>
</dbReference>
<evidence type="ECO:0000256" key="2">
    <source>
        <dbReference type="ARBA" id="ARBA00023125"/>
    </source>
</evidence>
<keyword evidence="2" id="KW-0238">DNA-binding</keyword>
<accession>A0A395V9T1</accession>
<dbReference type="RefSeq" id="WP_118097894.1">
    <property type="nucleotide sequence ID" value="NZ_QRVL01000012.1"/>
</dbReference>
<proteinExistence type="predicted"/>
<keyword evidence="1" id="KW-0805">Transcription regulation</keyword>
<dbReference type="Pfam" id="PF12833">
    <property type="entry name" value="HTH_18"/>
    <property type="match status" value="1"/>
</dbReference>
<dbReference type="Gene3D" id="2.60.120.10">
    <property type="entry name" value="Jelly Rolls"/>
    <property type="match status" value="1"/>
</dbReference>
<feature type="domain" description="HTH araC/xylS-type" evidence="4">
    <location>
        <begin position="255"/>
        <end position="352"/>
    </location>
</feature>
<dbReference type="InterPro" id="IPR011051">
    <property type="entry name" value="RmlC_Cupin_sf"/>
</dbReference>
<dbReference type="SMART" id="SM00342">
    <property type="entry name" value="HTH_ARAC"/>
    <property type="match status" value="1"/>
</dbReference>
<name>A0A395V9T1_9FIRM</name>
<dbReference type="GO" id="GO:0043565">
    <property type="term" value="F:sequence-specific DNA binding"/>
    <property type="evidence" value="ECO:0007669"/>
    <property type="project" value="InterPro"/>
</dbReference>
<dbReference type="PANTHER" id="PTHR43280:SF2">
    <property type="entry name" value="HTH-TYPE TRANSCRIPTIONAL REGULATOR EXSA"/>
    <property type="match status" value="1"/>
</dbReference>
<evidence type="ECO:0000256" key="1">
    <source>
        <dbReference type="ARBA" id="ARBA00023015"/>
    </source>
</evidence>
<dbReference type="PROSITE" id="PS01124">
    <property type="entry name" value="HTH_ARAC_FAMILY_2"/>
    <property type="match status" value="1"/>
</dbReference>
<dbReference type="Pfam" id="PF02311">
    <property type="entry name" value="AraC_binding"/>
    <property type="match status" value="1"/>
</dbReference>
<dbReference type="InterPro" id="IPR009057">
    <property type="entry name" value="Homeodomain-like_sf"/>
</dbReference>
<gene>
    <name evidence="5" type="ORF">DWX93_12825</name>
</gene>
<dbReference type="EMBL" id="QRVL01000012">
    <property type="protein sequence ID" value="RGS38402.1"/>
    <property type="molecule type" value="Genomic_DNA"/>
</dbReference>
<dbReference type="GO" id="GO:0003700">
    <property type="term" value="F:DNA-binding transcription factor activity"/>
    <property type="evidence" value="ECO:0007669"/>
    <property type="project" value="InterPro"/>
</dbReference>
<dbReference type="InterPro" id="IPR018062">
    <property type="entry name" value="HTH_AraC-typ_CS"/>
</dbReference>
<evidence type="ECO:0000313" key="6">
    <source>
        <dbReference type="Proteomes" id="UP000266172"/>
    </source>
</evidence>
<evidence type="ECO:0000313" key="5">
    <source>
        <dbReference type="EMBL" id="RGS38402.1"/>
    </source>
</evidence>
<dbReference type="PANTHER" id="PTHR43280">
    <property type="entry name" value="ARAC-FAMILY TRANSCRIPTIONAL REGULATOR"/>
    <property type="match status" value="1"/>
</dbReference>
<dbReference type="SUPFAM" id="SSF46689">
    <property type="entry name" value="Homeodomain-like"/>
    <property type="match status" value="2"/>
</dbReference>
<evidence type="ECO:0000259" key="4">
    <source>
        <dbReference type="PROSITE" id="PS01124"/>
    </source>
</evidence>
<comment type="caution">
    <text evidence="5">The sequence shown here is derived from an EMBL/GenBank/DDBJ whole genome shotgun (WGS) entry which is preliminary data.</text>
</comment>
<reference evidence="5 6" key="1">
    <citation type="submission" date="2018-08" db="EMBL/GenBank/DDBJ databases">
        <title>A genome reference for cultivated species of the human gut microbiota.</title>
        <authorList>
            <person name="Zou Y."/>
            <person name="Xue W."/>
            <person name="Luo G."/>
        </authorList>
    </citation>
    <scope>NUCLEOTIDE SEQUENCE [LARGE SCALE GENOMIC DNA]</scope>
    <source>
        <strain evidence="5 6">AF22-12AC</strain>
    </source>
</reference>
<keyword evidence="3" id="KW-0804">Transcription</keyword>
<dbReference type="PRINTS" id="PR00032">
    <property type="entry name" value="HTHARAC"/>
</dbReference>
<evidence type="ECO:0000256" key="3">
    <source>
        <dbReference type="ARBA" id="ARBA00023163"/>
    </source>
</evidence>
<dbReference type="AlphaFoldDB" id="A0A395V9T1"/>
<organism evidence="5 6">
    <name type="scientific">Roseburia hominis</name>
    <dbReference type="NCBI Taxonomy" id="301301"/>
    <lineage>
        <taxon>Bacteria</taxon>
        <taxon>Bacillati</taxon>
        <taxon>Bacillota</taxon>
        <taxon>Clostridia</taxon>
        <taxon>Lachnospirales</taxon>
        <taxon>Lachnospiraceae</taxon>
        <taxon>Roseburia</taxon>
    </lineage>
</organism>
<dbReference type="SUPFAM" id="SSF51182">
    <property type="entry name" value="RmlC-like cupins"/>
    <property type="match status" value="1"/>
</dbReference>
<dbReference type="InterPro" id="IPR020449">
    <property type="entry name" value="Tscrpt_reg_AraC-type_HTH"/>
</dbReference>